<dbReference type="KEGG" id="cyz:C3B44_04130"/>
<dbReference type="PANTHER" id="PTHR34702">
    <property type="entry name" value="NA(+)/H(+) ANTIPORTER SUBUNIT F1"/>
    <property type="match status" value="1"/>
</dbReference>
<evidence type="ECO:0000256" key="7">
    <source>
        <dbReference type="ARBA" id="ARBA00023136"/>
    </source>
</evidence>
<evidence type="ECO:0000313" key="10">
    <source>
        <dbReference type="Proteomes" id="UP000244989"/>
    </source>
</evidence>
<dbReference type="Proteomes" id="UP000244989">
    <property type="component" value="Unassembled WGS sequence"/>
</dbReference>
<keyword evidence="6 8" id="KW-1133">Transmembrane helix</keyword>
<feature type="transmembrane region" description="Helical" evidence="8">
    <location>
        <begin position="6"/>
        <end position="23"/>
    </location>
</feature>
<name>A0A2U1T6F0_9CORY</name>
<dbReference type="GO" id="GO:0015385">
    <property type="term" value="F:sodium:proton antiporter activity"/>
    <property type="evidence" value="ECO:0007669"/>
    <property type="project" value="TreeGrafter"/>
</dbReference>
<proteinExistence type="inferred from homology"/>
<evidence type="ECO:0000256" key="1">
    <source>
        <dbReference type="ARBA" id="ARBA00004651"/>
    </source>
</evidence>
<keyword evidence="3" id="KW-0813">Transport</keyword>
<comment type="subcellular location">
    <subcellularLocation>
        <location evidence="1">Cell membrane</location>
        <topology evidence="1">Multi-pass membrane protein</topology>
    </subcellularLocation>
</comment>
<protein>
    <submittedName>
        <fullName evidence="9">Pesticidal protein Cry26Aa</fullName>
    </submittedName>
</protein>
<dbReference type="OrthoDB" id="3402829at2"/>
<evidence type="ECO:0000256" key="4">
    <source>
        <dbReference type="ARBA" id="ARBA00022475"/>
    </source>
</evidence>
<keyword evidence="4" id="KW-1003">Cell membrane</keyword>
<dbReference type="PANTHER" id="PTHR34702:SF1">
    <property type="entry name" value="NA(+)_H(+) ANTIPORTER SUBUNIT F"/>
    <property type="match status" value="1"/>
</dbReference>
<dbReference type="InterPro" id="IPR007208">
    <property type="entry name" value="MrpF/PhaF-like"/>
</dbReference>
<feature type="transmembrane region" description="Helical" evidence="8">
    <location>
        <begin position="32"/>
        <end position="50"/>
    </location>
</feature>
<comment type="similarity">
    <text evidence="2">Belongs to the CPA3 antiporters (TC 2.A.63) subunit F family.</text>
</comment>
<sequence>MAIIVGMIILGITCIPAAYRMLIGPTAADRAAAADLLLVAVVGLLALLGFQNGSNYIFDIVLVAALVGFISAISLARALTGGIR</sequence>
<gene>
    <name evidence="9" type="ORF">DF222_07045</name>
</gene>
<comment type="caution">
    <text evidence="9">The sequence shown here is derived from an EMBL/GenBank/DDBJ whole genome shotgun (WGS) entry which is preliminary data.</text>
</comment>
<accession>A0A2U1T6F0</accession>
<dbReference type="AlphaFoldDB" id="A0A2U1T6F0"/>
<dbReference type="EMBL" id="QEEZ01000011">
    <property type="protein sequence ID" value="PWC01545.1"/>
    <property type="molecule type" value="Genomic_DNA"/>
</dbReference>
<keyword evidence="10" id="KW-1185">Reference proteome</keyword>
<evidence type="ECO:0000256" key="8">
    <source>
        <dbReference type="SAM" id="Phobius"/>
    </source>
</evidence>
<evidence type="ECO:0000256" key="3">
    <source>
        <dbReference type="ARBA" id="ARBA00022448"/>
    </source>
</evidence>
<evidence type="ECO:0000313" key="9">
    <source>
        <dbReference type="EMBL" id="PWC01545.1"/>
    </source>
</evidence>
<dbReference type="RefSeq" id="WP_108431269.1">
    <property type="nucleotide sequence ID" value="NZ_CP026947.1"/>
</dbReference>
<keyword evidence="5 8" id="KW-0812">Transmembrane</keyword>
<dbReference type="GO" id="GO:0005886">
    <property type="term" value="C:plasma membrane"/>
    <property type="evidence" value="ECO:0007669"/>
    <property type="project" value="UniProtKB-SubCell"/>
</dbReference>
<evidence type="ECO:0000256" key="6">
    <source>
        <dbReference type="ARBA" id="ARBA00022989"/>
    </source>
</evidence>
<keyword evidence="7 8" id="KW-0472">Membrane</keyword>
<evidence type="ECO:0000256" key="5">
    <source>
        <dbReference type="ARBA" id="ARBA00022692"/>
    </source>
</evidence>
<feature type="transmembrane region" description="Helical" evidence="8">
    <location>
        <begin position="56"/>
        <end position="79"/>
    </location>
</feature>
<dbReference type="Pfam" id="PF04066">
    <property type="entry name" value="MrpF_PhaF"/>
    <property type="match status" value="1"/>
</dbReference>
<reference evidence="10" key="1">
    <citation type="submission" date="2018-04" db="EMBL/GenBank/DDBJ databases">
        <authorList>
            <person name="Liu S."/>
            <person name="Wang Z."/>
            <person name="Li J."/>
        </authorList>
    </citation>
    <scope>NUCLEOTIDE SEQUENCE [LARGE SCALE GENOMIC DNA]</scope>
    <source>
        <strain evidence="10">2189</strain>
    </source>
</reference>
<evidence type="ECO:0000256" key="2">
    <source>
        <dbReference type="ARBA" id="ARBA00009212"/>
    </source>
</evidence>
<organism evidence="9 10">
    <name type="scientific">Corynebacterium yudongzhengii</name>
    <dbReference type="NCBI Taxonomy" id="2080740"/>
    <lineage>
        <taxon>Bacteria</taxon>
        <taxon>Bacillati</taxon>
        <taxon>Actinomycetota</taxon>
        <taxon>Actinomycetes</taxon>
        <taxon>Mycobacteriales</taxon>
        <taxon>Corynebacteriaceae</taxon>
        <taxon>Corynebacterium</taxon>
    </lineage>
</organism>